<reference evidence="3" key="1">
    <citation type="submission" date="2022-11" db="UniProtKB">
        <authorList>
            <consortium name="WormBaseParasite"/>
        </authorList>
    </citation>
    <scope>IDENTIFICATION</scope>
</reference>
<dbReference type="InterPro" id="IPR029058">
    <property type="entry name" value="AB_hydrolase_fold"/>
</dbReference>
<keyword evidence="2" id="KW-1185">Reference proteome</keyword>
<evidence type="ECO:0000259" key="1">
    <source>
        <dbReference type="Pfam" id="PF01764"/>
    </source>
</evidence>
<dbReference type="Proteomes" id="UP000887540">
    <property type="component" value="Unplaced"/>
</dbReference>
<organism evidence="2 3">
    <name type="scientific">Acrobeloides nanus</name>
    <dbReference type="NCBI Taxonomy" id="290746"/>
    <lineage>
        <taxon>Eukaryota</taxon>
        <taxon>Metazoa</taxon>
        <taxon>Ecdysozoa</taxon>
        <taxon>Nematoda</taxon>
        <taxon>Chromadorea</taxon>
        <taxon>Rhabditida</taxon>
        <taxon>Tylenchina</taxon>
        <taxon>Cephalobomorpha</taxon>
        <taxon>Cephaloboidea</taxon>
        <taxon>Cephalobidae</taxon>
        <taxon>Acrobeloides</taxon>
    </lineage>
</organism>
<feature type="domain" description="Fungal lipase-type" evidence="1">
    <location>
        <begin position="54"/>
        <end position="190"/>
    </location>
</feature>
<dbReference type="WBParaSite" id="ACRNAN_scaffold768.g15237.t1">
    <property type="protein sequence ID" value="ACRNAN_scaffold768.g15237.t1"/>
    <property type="gene ID" value="ACRNAN_scaffold768.g15237"/>
</dbReference>
<evidence type="ECO:0000313" key="2">
    <source>
        <dbReference type="Proteomes" id="UP000887540"/>
    </source>
</evidence>
<dbReference type="PANTHER" id="PTHR45908">
    <property type="entry name" value="PROTEIN CBG11750-RELATED"/>
    <property type="match status" value="1"/>
</dbReference>
<dbReference type="CDD" id="cd00519">
    <property type="entry name" value="Lipase_3"/>
    <property type="match status" value="1"/>
</dbReference>
<name>A0A914EGC4_9BILA</name>
<dbReference type="SUPFAM" id="SSF53474">
    <property type="entry name" value="alpha/beta-Hydrolases"/>
    <property type="match status" value="1"/>
</dbReference>
<dbReference type="InterPro" id="IPR002921">
    <property type="entry name" value="Fungal_lipase-type"/>
</dbReference>
<dbReference type="Gene3D" id="3.40.50.1820">
    <property type="entry name" value="alpha/beta hydrolase"/>
    <property type="match status" value="1"/>
</dbReference>
<evidence type="ECO:0000313" key="3">
    <source>
        <dbReference type="WBParaSite" id="ACRNAN_scaffold768.g15237.t1"/>
    </source>
</evidence>
<sequence length="273" mass="31086">MCASANSPHPELCIHDTFKNASLKRQITISCDPVKNDTCSAFTAVSHDDKAIMVIFRRTKGNDQTMEEILDELFKSMLDFPSGAKVNYYFYTAFQELWKAGIRDDFLTLRNTYPGYEVWVSGHSLGAAMASLCAAYIRYFNYATADNFKLVTFGQPRTGDLAYASLVDSLIPYVYRITHANDVVPHLPPLSLDWSNYTHHKNEVWYNNTMAVGQPYIECDVNESNLCSNQLEKNLLDLDMTEVQHDFYFNISCYAAMNGCPWLNNTFQGAKLY</sequence>
<dbReference type="GO" id="GO:0006629">
    <property type="term" value="P:lipid metabolic process"/>
    <property type="evidence" value="ECO:0007669"/>
    <property type="project" value="InterPro"/>
</dbReference>
<dbReference type="AlphaFoldDB" id="A0A914EGC4"/>
<proteinExistence type="predicted"/>
<protein>
    <submittedName>
        <fullName evidence="3">Fungal lipase-like domain-containing protein</fullName>
    </submittedName>
</protein>
<dbReference type="Pfam" id="PF01764">
    <property type="entry name" value="Lipase_3"/>
    <property type="match status" value="1"/>
</dbReference>
<accession>A0A914EGC4</accession>